<evidence type="ECO:0000313" key="2">
    <source>
        <dbReference type="Proteomes" id="UP000321204"/>
    </source>
</evidence>
<name>A0A5B8ULB1_9BACT</name>
<gene>
    <name evidence="1" type="ORF">FSB75_16075</name>
</gene>
<keyword evidence="2" id="KW-1185">Reference proteome</keyword>
<dbReference type="Proteomes" id="UP000321204">
    <property type="component" value="Chromosome"/>
</dbReference>
<evidence type="ECO:0008006" key="3">
    <source>
        <dbReference type="Google" id="ProtNLM"/>
    </source>
</evidence>
<evidence type="ECO:0000313" key="1">
    <source>
        <dbReference type="EMBL" id="QEC57353.1"/>
    </source>
</evidence>
<dbReference type="OrthoDB" id="1098026at2"/>
<dbReference type="AlphaFoldDB" id="A0A5B8ULB1"/>
<reference evidence="1 2" key="1">
    <citation type="journal article" date="2015" name="Int. J. Syst. Evol. Microbiol.">
        <title>Flavisolibacter ginsenosidimutans sp. nov., with ginsenoside-converting activity isolated from soil used for cultivating ginseng.</title>
        <authorList>
            <person name="Zhao Y."/>
            <person name="Liu Q."/>
            <person name="Kang M.S."/>
            <person name="Jin F."/>
            <person name="Yu H."/>
            <person name="Im W.T."/>
        </authorList>
    </citation>
    <scope>NUCLEOTIDE SEQUENCE [LARGE SCALE GENOMIC DNA]</scope>
    <source>
        <strain evidence="1 2">Gsoil 636</strain>
    </source>
</reference>
<dbReference type="RefSeq" id="WP_146789575.1">
    <property type="nucleotide sequence ID" value="NZ_BAABIO010000003.1"/>
</dbReference>
<organism evidence="1 2">
    <name type="scientific">Flavisolibacter ginsenosidimutans</name>
    <dbReference type="NCBI Taxonomy" id="661481"/>
    <lineage>
        <taxon>Bacteria</taxon>
        <taxon>Pseudomonadati</taxon>
        <taxon>Bacteroidota</taxon>
        <taxon>Chitinophagia</taxon>
        <taxon>Chitinophagales</taxon>
        <taxon>Chitinophagaceae</taxon>
        <taxon>Flavisolibacter</taxon>
    </lineage>
</organism>
<dbReference type="EMBL" id="CP042433">
    <property type="protein sequence ID" value="QEC57353.1"/>
    <property type="molecule type" value="Genomic_DNA"/>
</dbReference>
<sequence length="335" mass="38912">MNTTDLQIQIFQRIKSSLVPAASLVDEIAGVLNISTDSAYRRIRGEKPVSVDEVYTLCHRYGLSLDALMNVKTDIIPFHGKYVDPAFFRFEDYLVAVAKQVGYMASFKEREMFYLCKDIPLFHHYQFKELAAFKYFFWHKTLLQSAGFASQKIALKNYPDEVYGLGRKAMDIYNSINSSEIWNTESLNGTLHQVEYFHDTRAFETDADLLRVYESLERLFAHIELQAELGYKFDSNDPGQKRLADFNMYFNEVVIGDNSIVGVLDGVKICFVTHTGINFMLTRDVDFCENMHRYYQNLMRKSTLISSVSERERSKFFKVLRNRIAVRKQNLRVSA</sequence>
<protein>
    <recommendedName>
        <fullName evidence="3">Transcription regulator BetR N-terminal domain-containing protein</fullName>
    </recommendedName>
</protein>
<accession>A0A5B8ULB1</accession>
<proteinExistence type="predicted"/>
<dbReference type="KEGG" id="fgg:FSB75_16075"/>